<sequence>MANADPVSCFDRTAAVTVSEQRLNLAVPQELLRRSGFDRFAPRFERVLCSVRGTLYAYRDACVCGRSLSTASLSGDQRSLS</sequence>
<organism evidence="1 2">
    <name type="scientific">Kibdelosporangium lantanae</name>
    <dbReference type="NCBI Taxonomy" id="1497396"/>
    <lineage>
        <taxon>Bacteria</taxon>
        <taxon>Bacillati</taxon>
        <taxon>Actinomycetota</taxon>
        <taxon>Actinomycetes</taxon>
        <taxon>Pseudonocardiales</taxon>
        <taxon>Pseudonocardiaceae</taxon>
        <taxon>Kibdelosporangium</taxon>
    </lineage>
</organism>
<reference evidence="2" key="1">
    <citation type="journal article" date="2019" name="Int. J. Syst. Evol. Microbiol.">
        <title>The Global Catalogue of Microorganisms (GCM) 10K type strain sequencing project: providing services to taxonomists for standard genome sequencing and annotation.</title>
        <authorList>
            <consortium name="The Broad Institute Genomics Platform"/>
            <consortium name="The Broad Institute Genome Sequencing Center for Infectious Disease"/>
            <person name="Wu L."/>
            <person name="Ma J."/>
        </authorList>
    </citation>
    <scope>NUCLEOTIDE SEQUENCE [LARGE SCALE GENOMIC DNA]</scope>
    <source>
        <strain evidence="2">JCM 31486</strain>
    </source>
</reference>
<gene>
    <name evidence="1" type="ORF">ACFQ1S_22880</name>
</gene>
<protein>
    <submittedName>
        <fullName evidence="1">Uncharacterized protein</fullName>
    </submittedName>
</protein>
<dbReference type="Proteomes" id="UP001597045">
    <property type="component" value="Unassembled WGS sequence"/>
</dbReference>
<keyword evidence="2" id="KW-1185">Reference proteome</keyword>
<evidence type="ECO:0000313" key="1">
    <source>
        <dbReference type="EMBL" id="MFD1048179.1"/>
    </source>
</evidence>
<name>A0ABW3MEX9_9PSEU</name>
<dbReference type="EMBL" id="JBHTIS010001444">
    <property type="protein sequence ID" value="MFD1048179.1"/>
    <property type="molecule type" value="Genomic_DNA"/>
</dbReference>
<accession>A0ABW3MEX9</accession>
<proteinExistence type="predicted"/>
<evidence type="ECO:0000313" key="2">
    <source>
        <dbReference type="Proteomes" id="UP001597045"/>
    </source>
</evidence>
<comment type="caution">
    <text evidence="1">The sequence shown here is derived from an EMBL/GenBank/DDBJ whole genome shotgun (WGS) entry which is preliminary data.</text>
</comment>